<evidence type="ECO:0000313" key="2">
    <source>
        <dbReference type="EMBL" id="RJN31102.1"/>
    </source>
</evidence>
<dbReference type="Proteomes" id="UP000266615">
    <property type="component" value="Unassembled WGS sequence"/>
</dbReference>
<feature type="transmembrane region" description="Helical" evidence="1">
    <location>
        <begin position="122"/>
        <end position="145"/>
    </location>
</feature>
<keyword evidence="3" id="KW-1185">Reference proteome</keyword>
<dbReference type="RefSeq" id="WP_119903168.1">
    <property type="nucleotide sequence ID" value="NZ_QYZP01000003.1"/>
</dbReference>
<reference evidence="2 3" key="1">
    <citation type="submission" date="2018-09" db="EMBL/GenBank/DDBJ databases">
        <title>Nesterenkonia natronophila sp. nov., an alkaliphilic actinobacteriume isolated from a soda lake, and emended description of the genus Nesterenkonia.</title>
        <authorList>
            <person name="Menes R.J."/>
            <person name="Iriarte A."/>
        </authorList>
    </citation>
    <scope>NUCLEOTIDE SEQUENCE [LARGE SCALE GENOMIC DNA]</scope>
    <source>
        <strain evidence="2 3">M8</strain>
    </source>
</reference>
<feature type="transmembrane region" description="Helical" evidence="1">
    <location>
        <begin position="49"/>
        <end position="66"/>
    </location>
</feature>
<organism evidence="2 3">
    <name type="scientific">Nesterenkonia natronophila</name>
    <dbReference type="NCBI Taxonomy" id="2174932"/>
    <lineage>
        <taxon>Bacteria</taxon>
        <taxon>Bacillati</taxon>
        <taxon>Actinomycetota</taxon>
        <taxon>Actinomycetes</taxon>
        <taxon>Micrococcales</taxon>
        <taxon>Micrococcaceae</taxon>
        <taxon>Nesterenkonia</taxon>
    </lineage>
</organism>
<evidence type="ECO:0000256" key="1">
    <source>
        <dbReference type="SAM" id="Phobius"/>
    </source>
</evidence>
<gene>
    <name evidence="2" type="ORF">D3250_09545</name>
</gene>
<comment type="caution">
    <text evidence="2">The sequence shown here is derived from an EMBL/GenBank/DDBJ whole genome shotgun (WGS) entry which is preliminary data.</text>
</comment>
<dbReference type="EMBL" id="QYZP01000003">
    <property type="protein sequence ID" value="RJN31102.1"/>
    <property type="molecule type" value="Genomic_DNA"/>
</dbReference>
<feature type="transmembrane region" description="Helical" evidence="1">
    <location>
        <begin position="24"/>
        <end position="42"/>
    </location>
</feature>
<feature type="transmembrane region" description="Helical" evidence="1">
    <location>
        <begin position="86"/>
        <end position="110"/>
    </location>
</feature>
<protein>
    <submittedName>
        <fullName evidence="2">Uncharacterized protein</fullName>
    </submittedName>
</protein>
<keyword evidence="1" id="KW-0812">Transmembrane</keyword>
<keyword evidence="1" id="KW-0472">Membrane</keyword>
<sequence>MLLLATTLIIIGLGDILRSLLRGGAFLTLAGLVGVSALVILGTGALTGLPWWAVGLSVLPALLWFWTVSVQPDAPTRSVRETAPKVLGFVLISGVITVMGDTEAIAGEALRVPTVGRFDTELAVLAAGLTLFHVVSANALVRLALSAEQHGRSAPESEMLVRKPQLKGGRWIGPLERITLTGLLVAGAYPVVAGLIAAKGIVRFPEMQEDRAEGNKAEYFLVGSFVSWTIAIIAAGLLWSVI</sequence>
<accession>A0A3A4EYZ9</accession>
<evidence type="ECO:0000313" key="3">
    <source>
        <dbReference type="Proteomes" id="UP000266615"/>
    </source>
</evidence>
<dbReference type="AlphaFoldDB" id="A0A3A4EYZ9"/>
<feature type="transmembrane region" description="Helical" evidence="1">
    <location>
        <begin position="178"/>
        <end position="198"/>
    </location>
</feature>
<proteinExistence type="predicted"/>
<dbReference type="OrthoDB" id="3388334at2"/>
<keyword evidence="1" id="KW-1133">Transmembrane helix</keyword>
<name>A0A3A4EYZ9_9MICC</name>
<feature type="transmembrane region" description="Helical" evidence="1">
    <location>
        <begin position="219"/>
        <end position="241"/>
    </location>
</feature>